<evidence type="ECO:0000256" key="1">
    <source>
        <dbReference type="ARBA" id="ARBA00022614"/>
    </source>
</evidence>
<dbReference type="InterPro" id="IPR000157">
    <property type="entry name" value="TIR_dom"/>
</dbReference>
<dbReference type="GO" id="GO:0006952">
    <property type="term" value="P:defense response"/>
    <property type="evidence" value="ECO:0007669"/>
    <property type="project" value="InterPro"/>
</dbReference>
<keyword evidence="1" id="KW-0433">Leucine-rich repeat</keyword>
<dbReference type="InterPro" id="IPR035897">
    <property type="entry name" value="Toll_tir_struct_dom_sf"/>
</dbReference>
<dbReference type="Gene3D" id="3.40.50.10140">
    <property type="entry name" value="Toll/interleukin-1 receptor homology (TIR) domain"/>
    <property type="match status" value="1"/>
</dbReference>
<dbReference type="Proteomes" id="UP000823749">
    <property type="component" value="Chromosome 8"/>
</dbReference>
<dbReference type="InterPro" id="IPR058192">
    <property type="entry name" value="WHD_ROQ1-like"/>
</dbReference>
<reference evidence="5" key="1">
    <citation type="submission" date="2020-08" db="EMBL/GenBank/DDBJ databases">
        <title>Plant Genome Project.</title>
        <authorList>
            <person name="Zhang R.-G."/>
        </authorList>
    </citation>
    <scope>NUCLEOTIDE SEQUENCE</scope>
    <source>
        <strain evidence="5">WSP0</strain>
        <tissue evidence="5">Leaf</tissue>
    </source>
</reference>
<keyword evidence="3" id="KW-0520">NAD</keyword>
<dbReference type="Pfam" id="PF23282">
    <property type="entry name" value="WHD_ROQ1"/>
    <property type="match status" value="1"/>
</dbReference>
<protein>
    <recommendedName>
        <fullName evidence="4">TIR domain-containing protein</fullName>
    </recommendedName>
</protein>
<name>A0AAV6J6E3_9ERIC</name>
<dbReference type="FunFam" id="3.40.50.10140:FF:000007">
    <property type="entry name" value="Disease resistance protein (TIR-NBS-LRR class)"/>
    <property type="match status" value="1"/>
</dbReference>
<dbReference type="Pfam" id="PF00931">
    <property type="entry name" value="NB-ARC"/>
    <property type="match status" value="1"/>
</dbReference>
<evidence type="ECO:0000256" key="3">
    <source>
        <dbReference type="ARBA" id="ARBA00023027"/>
    </source>
</evidence>
<dbReference type="GO" id="GO:0043531">
    <property type="term" value="F:ADP binding"/>
    <property type="evidence" value="ECO:0007669"/>
    <property type="project" value="InterPro"/>
</dbReference>
<dbReference type="EMBL" id="JACTNZ010000008">
    <property type="protein sequence ID" value="KAG5535870.1"/>
    <property type="molecule type" value="Genomic_DNA"/>
</dbReference>
<dbReference type="SUPFAM" id="SSF52200">
    <property type="entry name" value="Toll/Interleukin receptor TIR domain"/>
    <property type="match status" value="1"/>
</dbReference>
<comment type="caution">
    <text evidence="5">The sequence shown here is derived from an EMBL/GenBank/DDBJ whole genome shotgun (WGS) entry which is preliminary data.</text>
</comment>
<dbReference type="PANTHER" id="PTHR11017">
    <property type="entry name" value="LEUCINE-RICH REPEAT-CONTAINING PROTEIN"/>
    <property type="match status" value="1"/>
</dbReference>
<keyword evidence="2" id="KW-0677">Repeat</keyword>
<dbReference type="InterPro" id="IPR032675">
    <property type="entry name" value="LRR_dom_sf"/>
</dbReference>
<dbReference type="InterPro" id="IPR027417">
    <property type="entry name" value="P-loop_NTPase"/>
</dbReference>
<dbReference type="Pfam" id="PF01582">
    <property type="entry name" value="TIR"/>
    <property type="match status" value="1"/>
</dbReference>
<feature type="domain" description="TIR" evidence="4">
    <location>
        <begin position="51"/>
        <end position="228"/>
    </location>
</feature>
<keyword evidence="6" id="KW-1185">Reference proteome</keyword>
<dbReference type="Gene3D" id="1.10.8.430">
    <property type="entry name" value="Helical domain of apoptotic protease-activating factors"/>
    <property type="match status" value="1"/>
</dbReference>
<dbReference type="PROSITE" id="PS50104">
    <property type="entry name" value="TIR"/>
    <property type="match status" value="1"/>
</dbReference>
<evidence type="ECO:0000313" key="5">
    <source>
        <dbReference type="EMBL" id="KAG5535870.1"/>
    </source>
</evidence>
<evidence type="ECO:0000313" key="6">
    <source>
        <dbReference type="Proteomes" id="UP000823749"/>
    </source>
</evidence>
<evidence type="ECO:0000256" key="2">
    <source>
        <dbReference type="ARBA" id="ARBA00022737"/>
    </source>
</evidence>
<proteinExistence type="predicted"/>
<organism evidence="5 6">
    <name type="scientific">Rhododendron griersonianum</name>
    <dbReference type="NCBI Taxonomy" id="479676"/>
    <lineage>
        <taxon>Eukaryota</taxon>
        <taxon>Viridiplantae</taxon>
        <taxon>Streptophyta</taxon>
        <taxon>Embryophyta</taxon>
        <taxon>Tracheophyta</taxon>
        <taxon>Spermatophyta</taxon>
        <taxon>Magnoliopsida</taxon>
        <taxon>eudicotyledons</taxon>
        <taxon>Gunneridae</taxon>
        <taxon>Pentapetalae</taxon>
        <taxon>asterids</taxon>
        <taxon>Ericales</taxon>
        <taxon>Ericaceae</taxon>
        <taxon>Ericoideae</taxon>
        <taxon>Rhodoreae</taxon>
        <taxon>Rhododendron</taxon>
    </lineage>
</organism>
<dbReference type="PRINTS" id="PR00364">
    <property type="entry name" value="DISEASERSIST"/>
</dbReference>
<dbReference type="InterPro" id="IPR002182">
    <property type="entry name" value="NB-ARC"/>
</dbReference>
<dbReference type="InterPro" id="IPR044974">
    <property type="entry name" value="Disease_R_plants"/>
</dbReference>
<evidence type="ECO:0000259" key="4">
    <source>
        <dbReference type="PROSITE" id="PS50104"/>
    </source>
</evidence>
<dbReference type="PANTHER" id="PTHR11017:SF305">
    <property type="entry name" value="TMV RESISTANCE PROTEIN N-LIKE"/>
    <property type="match status" value="1"/>
</dbReference>
<accession>A0AAV6J6E3</accession>
<dbReference type="Gene3D" id="3.80.10.10">
    <property type="entry name" value="Ribonuclease Inhibitor"/>
    <property type="match status" value="1"/>
</dbReference>
<dbReference type="SUPFAM" id="SSF52058">
    <property type="entry name" value="L domain-like"/>
    <property type="match status" value="1"/>
</dbReference>
<dbReference type="Gene3D" id="3.40.50.300">
    <property type="entry name" value="P-loop containing nucleotide triphosphate hydrolases"/>
    <property type="match status" value="1"/>
</dbReference>
<dbReference type="SMART" id="SM00255">
    <property type="entry name" value="TIR"/>
    <property type="match status" value="1"/>
</dbReference>
<dbReference type="GO" id="GO:0007165">
    <property type="term" value="P:signal transduction"/>
    <property type="evidence" value="ECO:0007669"/>
    <property type="project" value="InterPro"/>
</dbReference>
<gene>
    <name evidence="5" type="ORF">RHGRI_023592</name>
</gene>
<dbReference type="SUPFAM" id="SSF52540">
    <property type="entry name" value="P-loop containing nucleoside triphosphate hydrolases"/>
    <property type="match status" value="1"/>
</dbReference>
<dbReference type="InterPro" id="IPR042197">
    <property type="entry name" value="Apaf_helical"/>
</dbReference>
<dbReference type="AlphaFoldDB" id="A0AAV6J6E3"/>
<sequence length="999" mass="113423">MYHSFFGDSEFFRFSLHMYSGSFCRSQWCLSKSRLLDYSSLRICSMAVAGCAYDIFLSFRGKDTRKTFTDHLYVALVQAGCHTFRDDDEIVRGEDIESELQKAIEQSRISIVVFSKTYACSRWCLEELVKILHHKKTSRHEVLPIFYDVDPSDVRKQTGSFAEAFTRHEMRLGTETNERNEEWMKKLEHWRAALRDVSNLAGMVLQNEFDGYEAKFIQKIVNVIRDKLNRRDLSISPFLVGILPQVRIINLWMQDGAMDASIIAICGMGGIGKTTIAKSVYNLNRENFDGSSFLANIRQRSQEPNGLVKLQQQLISDIGKEQKLRCVDEGIIKIADAISCKRLLLVLDDVDQVDQLHTVSPLNNEDSLELFSLHAFGQAHPIDDFLEYAMRVIHYCRGLPLALQVLGSSLSGRSVDVWVSALKKLEAIPDGQILRTLMISYDCLQDDHDKELFLHIACFFVGRDRDWTINILDECDFYTTIGIQNLKDTCLLTVDVFNNLEMHKLLQDMGREIVRQESPKELGSRTRLWRDNDSFKVLRENLLVALDLQYSNLKRVWEGTKFCKTLKILDLSHSQELTKTPDFSGVPNLEELILEDCVNLVKIHESIEKLEGLILLNLEDCKNLKNLPRNICMLKSLKTLIISGCSNLDWWPTEGQKIGSLKVLHTYGVRVKQSASEVVKSWQGIIRSRTSKPRKSPDISSFQLPRSLVKLSLAGSNLFNDDFPLDFSNMPLPEYLDLSANNICSLPESVRGLTGLRKLLVDSCKRLTSLTGKLFEGGVYSYFLPGDEIPSVFSIKAKGSSLSFLVPSRAHYKIQGFVICCIYTTWKNLVTVSDFLAPLTTKIDNKTKHVKCAHCPVSIGIPKANENMIWISHWNSRDLLDGGDEVVVSVHPMEFYVGLTQEKGRCTFEVKEVGVIFLYERQGEIATHETFACKDMVPGDLSPQEMLYSVGGRSVVRHKRHFSGGPLQSASYTLARDTAPEVMYWCQTLSLSGHVQHSN</sequence>